<reference evidence="3" key="1">
    <citation type="journal article" date="2021" name="PeerJ">
        <title>Extensive microbial diversity within the chicken gut microbiome revealed by metagenomics and culture.</title>
        <authorList>
            <person name="Gilroy R."/>
            <person name="Ravi A."/>
            <person name="Getino M."/>
            <person name="Pursley I."/>
            <person name="Horton D.L."/>
            <person name="Alikhan N.F."/>
            <person name="Baker D."/>
            <person name="Gharbi K."/>
            <person name="Hall N."/>
            <person name="Watson M."/>
            <person name="Adriaenssens E.M."/>
            <person name="Foster-Nyarko E."/>
            <person name="Jarju S."/>
            <person name="Secka A."/>
            <person name="Antonio M."/>
            <person name="Oren A."/>
            <person name="Chaudhuri R.R."/>
            <person name="La Ragione R."/>
            <person name="Hildebrand F."/>
            <person name="Pallen M.J."/>
        </authorList>
    </citation>
    <scope>NUCLEOTIDE SEQUENCE</scope>
    <source>
        <strain evidence="3">Gambia15-2214</strain>
    </source>
</reference>
<keyword evidence="2" id="KW-1133">Transmembrane helix</keyword>
<evidence type="ECO:0000313" key="3">
    <source>
        <dbReference type="EMBL" id="MBU3850450.1"/>
    </source>
</evidence>
<accession>A0A9E2L2B7</accession>
<feature type="transmembrane region" description="Helical" evidence="2">
    <location>
        <begin position="41"/>
        <end position="62"/>
    </location>
</feature>
<comment type="caution">
    <text evidence="3">The sequence shown here is derived from an EMBL/GenBank/DDBJ whole genome shotgun (WGS) entry which is preliminary data.</text>
</comment>
<reference evidence="3" key="2">
    <citation type="submission" date="2021-04" db="EMBL/GenBank/DDBJ databases">
        <authorList>
            <person name="Gilroy R."/>
        </authorList>
    </citation>
    <scope>NUCLEOTIDE SEQUENCE</scope>
    <source>
        <strain evidence="3">Gambia15-2214</strain>
    </source>
</reference>
<dbReference type="EMBL" id="JAHLFV010000183">
    <property type="protein sequence ID" value="MBU3850450.1"/>
    <property type="molecule type" value="Genomic_DNA"/>
</dbReference>
<evidence type="ECO:0000313" key="4">
    <source>
        <dbReference type="Proteomes" id="UP000823914"/>
    </source>
</evidence>
<name>A0A9E2L2B7_9SPIR</name>
<feature type="compositionally biased region" description="Basic and acidic residues" evidence="1">
    <location>
        <begin position="70"/>
        <end position="94"/>
    </location>
</feature>
<protein>
    <recommendedName>
        <fullName evidence="5">Lipopolysaccharide assembly protein A domain-containing protein</fullName>
    </recommendedName>
</protein>
<organism evidence="3 4">
    <name type="scientific">Candidatus Treponema excrementipullorum</name>
    <dbReference type="NCBI Taxonomy" id="2838768"/>
    <lineage>
        <taxon>Bacteria</taxon>
        <taxon>Pseudomonadati</taxon>
        <taxon>Spirochaetota</taxon>
        <taxon>Spirochaetia</taxon>
        <taxon>Spirochaetales</taxon>
        <taxon>Treponemataceae</taxon>
        <taxon>Treponema</taxon>
    </lineage>
</organism>
<feature type="transmembrane region" description="Helical" evidence="2">
    <location>
        <begin position="5"/>
        <end position="21"/>
    </location>
</feature>
<proteinExistence type="predicted"/>
<evidence type="ECO:0000256" key="2">
    <source>
        <dbReference type="SAM" id="Phobius"/>
    </source>
</evidence>
<gene>
    <name evidence="3" type="ORF">IAA16_07795</name>
</gene>
<dbReference type="Proteomes" id="UP000823914">
    <property type="component" value="Unassembled WGS sequence"/>
</dbReference>
<keyword evidence="2" id="KW-0472">Membrane</keyword>
<evidence type="ECO:0000256" key="1">
    <source>
        <dbReference type="SAM" id="MobiDB-lite"/>
    </source>
</evidence>
<evidence type="ECO:0008006" key="5">
    <source>
        <dbReference type="Google" id="ProtNLM"/>
    </source>
</evidence>
<feature type="region of interest" description="Disordered" evidence="1">
    <location>
        <begin position="67"/>
        <end position="94"/>
    </location>
</feature>
<sequence>MPWKYVGFLICLVILSIFIVFNVKNTCDISFGFYTLKSVPIFLSLLVSFCLGVFTTLPLVLFTKQKKEKVKKEKPPVDTKTASKEKTEEPILKK</sequence>
<dbReference type="AlphaFoldDB" id="A0A9E2L2B7"/>
<keyword evidence="2" id="KW-0812">Transmembrane</keyword>